<evidence type="ECO:0000313" key="3">
    <source>
        <dbReference type="Proteomes" id="UP001064489"/>
    </source>
</evidence>
<reference evidence="2" key="1">
    <citation type="journal article" date="2022" name="Plant J.">
        <title>Strategies of tolerance reflected in two North American maple genomes.</title>
        <authorList>
            <person name="McEvoy S.L."/>
            <person name="Sezen U.U."/>
            <person name="Trouern-Trend A."/>
            <person name="McMahon S.M."/>
            <person name="Schaberg P.G."/>
            <person name="Yang J."/>
            <person name="Wegrzyn J.L."/>
            <person name="Swenson N.G."/>
        </authorList>
    </citation>
    <scope>NUCLEOTIDE SEQUENCE</scope>
    <source>
        <strain evidence="2">91603</strain>
    </source>
</reference>
<organism evidence="2 3">
    <name type="scientific">Acer negundo</name>
    <name type="common">Box elder</name>
    <dbReference type="NCBI Taxonomy" id="4023"/>
    <lineage>
        <taxon>Eukaryota</taxon>
        <taxon>Viridiplantae</taxon>
        <taxon>Streptophyta</taxon>
        <taxon>Embryophyta</taxon>
        <taxon>Tracheophyta</taxon>
        <taxon>Spermatophyta</taxon>
        <taxon>Magnoliopsida</taxon>
        <taxon>eudicotyledons</taxon>
        <taxon>Gunneridae</taxon>
        <taxon>Pentapetalae</taxon>
        <taxon>rosids</taxon>
        <taxon>malvids</taxon>
        <taxon>Sapindales</taxon>
        <taxon>Sapindaceae</taxon>
        <taxon>Hippocastanoideae</taxon>
        <taxon>Acereae</taxon>
        <taxon>Acer</taxon>
    </lineage>
</organism>
<protein>
    <submittedName>
        <fullName evidence="2">Uncharacterized protein</fullName>
    </submittedName>
</protein>
<evidence type="ECO:0000313" key="2">
    <source>
        <dbReference type="EMBL" id="KAI9180263.1"/>
    </source>
</evidence>
<reference evidence="2" key="2">
    <citation type="submission" date="2023-02" db="EMBL/GenBank/DDBJ databases">
        <authorList>
            <person name="Swenson N.G."/>
            <person name="Wegrzyn J.L."/>
            <person name="Mcevoy S.L."/>
        </authorList>
    </citation>
    <scope>NUCLEOTIDE SEQUENCE</scope>
    <source>
        <strain evidence="2">91603</strain>
        <tissue evidence="2">Leaf</tissue>
    </source>
</reference>
<dbReference type="AlphaFoldDB" id="A0AAD5NTL1"/>
<proteinExistence type="predicted"/>
<comment type="caution">
    <text evidence="2">The sequence shown here is derived from an EMBL/GenBank/DDBJ whole genome shotgun (WGS) entry which is preliminary data.</text>
</comment>
<gene>
    <name evidence="2" type="ORF">LWI28_002961</name>
</gene>
<dbReference type="EMBL" id="JAJSOW010000101">
    <property type="protein sequence ID" value="KAI9180263.1"/>
    <property type="molecule type" value="Genomic_DNA"/>
</dbReference>
<feature type="compositionally biased region" description="Polar residues" evidence="1">
    <location>
        <begin position="160"/>
        <end position="178"/>
    </location>
</feature>
<evidence type="ECO:0000256" key="1">
    <source>
        <dbReference type="SAM" id="MobiDB-lite"/>
    </source>
</evidence>
<sequence length="178" mass="19857">MNGLHMLGGILIPSNDDIDRFPRQFAQLNPFAEDMGDRGNQYPGVDGLFKDEDLADWDWGDQIEEIEDGSELAEEEIEDLQVSMVIVAKNPPPKLELKELPTTLKYVYLGENETYPVIVASELKNNEEKRLMKVLQKHKGGATAGNANGGNRGNRFANLEVSNSDRSPMEDSSSPFFL</sequence>
<feature type="region of interest" description="Disordered" evidence="1">
    <location>
        <begin position="137"/>
        <end position="178"/>
    </location>
</feature>
<accession>A0AAD5NTL1</accession>
<dbReference type="Proteomes" id="UP001064489">
    <property type="component" value="Chromosome 4"/>
</dbReference>
<keyword evidence="3" id="KW-1185">Reference proteome</keyword>
<name>A0AAD5NTL1_ACENE</name>